<keyword evidence="1" id="KW-0472">Membrane</keyword>
<keyword evidence="3" id="KW-1185">Reference proteome</keyword>
<keyword evidence="1" id="KW-0812">Transmembrane</keyword>
<dbReference type="Proteomes" id="UP000198625">
    <property type="component" value="Unassembled WGS sequence"/>
</dbReference>
<dbReference type="EMBL" id="FNQE01000029">
    <property type="protein sequence ID" value="SDZ27205.1"/>
    <property type="molecule type" value="Genomic_DNA"/>
</dbReference>
<dbReference type="AlphaFoldDB" id="A0A1H3RPD1"/>
<dbReference type="STRING" id="415015.SAMN05660462_02476"/>
<name>A0A1H3RPD1_9FIRM</name>
<evidence type="ECO:0000313" key="2">
    <source>
        <dbReference type="EMBL" id="SDZ27205.1"/>
    </source>
</evidence>
<dbReference type="OrthoDB" id="9916773at2"/>
<organism evidence="2 3">
    <name type="scientific">Proteiniborus ethanoligenes</name>
    <dbReference type="NCBI Taxonomy" id="415015"/>
    <lineage>
        <taxon>Bacteria</taxon>
        <taxon>Bacillati</taxon>
        <taxon>Bacillota</taxon>
        <taxon>Clostridia</taxon>
        <taxon>Eubacteriales</taxon>
        <taxon>Proteiniborus</taxon>
    </lineage>
</organism>
<keyword evidence="1" id="KW-1133">Transmembrane helix</keyword>
<protein>
    <submittedName>
        <fullName evidence="2">Uncharacterized protein</fullName>
    </submittedName>
</protein>
<feature type="transmembrane region" description="Helical" evidence="1">
    <location>
        <begin position="82"/>
        <end position="99"/>
    </location>
</feature>
<gene>
    <name evidence="2" type="ORF">SAMN05660462_02476</name>
</gene>
<proteinExistence type="predicted"/>
<dbReference type="RefSeq" id="WP_091731799.1">
    <property type="nucleotide sequence ID" value="NZ_FNQE01000029.1"/>
</dbReference>
<evidence type="ECO:0000256" key="1">
    <source>
        <dbReference type="SAM" id="Phobius"/>
    </source>
</evidence>
<sequence>MEQEAIDLFYSEFGYLPDQNELEDFIEERFGYGNFKSYKHNKSYVSNPTLDLINEVKDIIDEIRNKAKSSSTIKDNDKSSEFIFMLLTFLLKSGIYFLMQEGYKRDYQNMNI</sequence>
<accession>A0A1H3RPD1</accession>
<evidence type="ECO:0000313" key="3">
    <source>
        <dbReference type="Proteomes" id="UP000198625"/>
    </source>
</evidence>
<reference evidence="2 3" key="1">
    <citation type="submission" date="2016-10" db="EMBL/GenBank/DDBJ databases">
        <authorList>
            <person name="de Groot N.N."/>
        </authorList>
    </citation>
    <scope>NUCLEOTIDE SEQUENCE [LARGE SCALE GENOMIC DNA]</scope>
    <source>
        <strain evidence="2 3">DSM 21650</strain>
    </source>
</reference>